<evidence type="ECO:0000256" key="1">
    <source>
        <dbReference type="ARBA" id="ARBA00022737"/>
    </source>
</evidence>
<dbReference type="EnsemblFungi" id="MAPG_07574T0">
    <property type="protein sequence ID" value="MAPG_07574T0"/>
    <property type="gene ID" value="MAPG_07574"/>
</dbReference>
<dbReference type="InterPro" id="IPR027417">
    <property type="entry name" value="P-loop_NTPase"/>
</dbReference>
<reference evidence="6" key="4">
    <citation type="journal article" date="2015" name="G3 (Bethesda)">
        <title>Genome sequences of three phytopathogenic species of the Magnaporthaceae family of fungi.</title>
        <authorList>
            <person name="Okagaki L.H."/>
            <person name="Nunes C.C."/>
            <person name="Sailsbery J."/>
            <person name="Clay B."/>
            <person name="Brown D."/>
            <person name="John T."/>
            <person name="Oh Y."/>
            <person name="Young N."/>
            <person name="Fitzgerald M."/>
            <person name="Haas B.J."/>
            <person name="Zeng Q."/>
            <person name="Young S."/>
            <person name="Adiconis X."/>
            <person name="Fan L."/>
            <person name="Levin J.Z."/>
            <person name="Mitchell T.K."/>
            <person name="Okubara P.A."/>
            <person name="Farman M.L."/>
            <person name="Kohn L.M."/>
            <person name="Birren B."/>
            <person name="Ma L.-J."/>
            <person name="Dean R.A."/>
        </authorList>
    </citation>
    <scope>NUCLEOTIDE SEQUENCE</scope>
    <source>
        <strain evidence="6">ATCC 64411 / 73-15</strain>
    </source>
</reference>
<proteinExistence type="predicted"/>
<feature type="domain" description="Nephrocystin 3-like N-terminal" evidence="4">
    <location>
        <begin position="396"/>
        <end position="558"/>
    </location>
</feature>
<dbReference type="Pfam" id="PF22939">
    <property type="entry name" value="WHD_GPIID"/>
    <property type="match status" value="1"/>
</dbReference>
<reference evidence="5" key="2">
    <citation type="submission" date="2010-05" db="EMBL/GenBank/DDBJ databases">
        <title>The Genome Sequence of Magnaporthe poae strain ATCC 64411.</title>
        <authorList>
            <consortium name="The Broad Institute Genome Sequencing Platform"/>
            <consortium name="Broad Institute Genome Sequencing Center for Infectious Disease"/>
            <person name="Ma L.-J."/>
            <person name="Dead R."/>
            <person name="Young S."/>
            <person name="Zeng Q."/>
            <person name="Koehrsen M."/>
            <person name="Alvarado L."/>
            <person name="Berlin A."/>
            <person name="Chapman S.B."/>
            <person name="Chen Z."/>
            <person name="Freedman E."/>
            <person name="Gellesch M."/>
            <person name="Goldberg J."/>
            <person name="Griggs A."/>
            <person name="Gujja S."/>
            <person name="Heilman E.R."/>
            <person name="Heiman D."/>
            <person name="Hepburn T."/>
            <person name="Howarth C."/>
            <person name="Jen D."/>
            <person name="Larson L."/>
            <person name="Mehta T."/>
            <person name="Neiman D."/>
            <person name="Pearson M."/>
            <person name="Roberts A."/>
            <person name="Saif S."/>
            <person name="Shea T."/>
            <person name="Shenoy N."/>
            <person name="Sisk P."/>
            <person name="Stolte C."/>
            <person name="Sykes S."/>
            <person name="Walk T."/>
            <person name="White J."/>
            <person name="Yandava C."/>
            <person name="Haas B."/>
            <person name="Nusbaum C."/>
            <person name="Birren B."/>
        </authorList>
    </citation>
    <scope>NUCLEOTIDE SEQUENCE</scope>
    <source>
        <strain evidence="5">ATCC 64411</strain>
    </source>
</reference>
<feature type="region of interest" description="Disordered" evidence="2">
    <location>
        <begin position="1"/>
        <end position="93"/>
    </location>
</feature>
<dbReference type="SUPFAM" id="SSF52540">
    <property type="entry name" value="P-loop containing nucleoside triphosphate hydrolases"/>
    <property type="match status" value="1"/>
</dbReference>
<dbReference type="EMBL" id="ADBL01001836">
    <property type="status" value="NOT_ANNOTATED_CDS"/>
    <property type="molecule type" value="Genomic_DNA"/>
</dbReference>
<evidence type="ECO:0000313" key="7">
    <source>
        <dbReference type="Proteomes" id="UP000011715"/>
    </source>
</evidence>
<dbReference type="InterPro" id="IPR015943">
    <property type="entry name" value="WD40/YVTN_repeat-like_dom_sf"/>
</dbReference>
<evidence type="ECO:0000259" key="3">
    <source>
        <dbReference type="Pfam" id="PF22939"/>
    </source>
</evidence>
<dbReference type="SUPFAM" id="SSF82171">
    <property type="entry name" value="DPP6 N-terminal domain-like"/>
    <property type="match status" value="1"/>
</dbReference>
<dbReference type="VEuPathDB" id="FungiDB:MAPG_07574"/>
<dbReference type="EMBL" id="GL876971">
    <property type="protein sequence ID" value="KLU88588.1"/>
    <property type="molecule type" value="Genomic_DNA"/>
</dbReference>
<dbReference type="InterPro" id="IPR054471">
    <property type="entry name" value="GPIID_WHD"/>
</dbReference>
<dbReference type="Pfam" id="PF24883">
    <property type="entry name" value="NPHP3_N"/>
    <property type="match status" value="1"/>
</dbReference>
<evidence type="ECO:0000259" key="4">
    <source>
        <dbReference type="Pfam" id="PF24883"/>
    </source>
</evidence>
<gene>
    <name evidence="5" type="ORF">MAPG_07574</name>
</gene>
<protein>
    <recommendedName>
        <fullName evidence="8">GPI inositol-deacylase</fullName>
    </recommendedName>
</protein>
<feature type="compositionally biased region" description="Low complexity" evidence="2">
    <location>
        <begin position="16"/>
        <end position="29"/>
    </location>
</feature>
<dbReference type="PANTHER" id="PTHR10039:SF16">
    <property type="entry name" value="GPI INOSITOL-DEACYLASE"/>
    <property type="match status" value="1"/>
</dbReference>
<keyword evidence="1" id="KW-0677">Repeat</keyword>
<reference evidence="6" key="5">
    <citation type="submission" date="2015-06" db="UniProtKB">
        <authorList>
            <consortium name="EnsemblFungi"/>
        </authorList>
    </citation>
    <scope>IDENTIFICATION</scope>
    <source>
        <strain evidence="6">ATCC 64411</strain>
    </source>
</reference>
<dbReference type="Proteomes" id="UP000011715">
    <property type="component" value="Unassembled WGS sequence"/>
</dbReference>
<evidence type="ECO:0000313" key="6">
    <source>
        <dbReference type="EnsemblFungi" id="MAPG_07574T0"/>
    </source>
</evidence>
<dbReference type="eggNOG" id="KOG2029">
    <property type="taxonomic scope" value="Eukaryota"/>
</dbReference>
<organism evidence="6 7">
    <name type="scientific">Magnaporthiopsis poae (strain ATCC 64411 / 73-15)</name>
    <name type="common">Kentucky bluegrass fungus</name>
    <name type="synonym">Magnaporthe poae</name>
    <dbReference type="NCBI Taxonomy" id="644358"/>
    <lineage>
        <taxon>Eukaryota</taxon>
        <taxon>Fungi</taxon>
        <taxon>Dikarya</taxon>
        <taxon>Ascomycota</taxon>
        <taxon>Pezizomycotina</taxon>
        <taxon>Sordariomycetes</taxon>
        <taxon>Sordariomycetidae</taxon>
        <taxon>Magnaporthales</taxon>
        <taxon>Magnaporthaceae</taxon>
        <taxon>Magnaporthiopsis</taxon>
    </lineage>
</organism>
<dbReference type="SUPFAM" id="SSF50969">
    <property type="entry name" value="YVTN repeat-like/Quinoprotein amine dehydrogenase"/>
    <property type="match status" value="1"/>
</dbReference>
<dbReference type="PANTHER" id="PTHR10039">
    <property type="entry name" value="AMELOGENIN"/>
    <property type="match status" value="1"/>
</dbReference>
<dbReference type="OrthoDB" id="1658288at2759"/>
<feature type="region of interest" description="Disordered" evidence="2">
    <location>
        <begin position="1244"/>
        <end position="1270"/>
    </location>
</feature>
<feature type="compositionally biased region" description="Low complexity" evidence="2">
    <location>
        <begin position="69"/>
        <end position="79"/>
    </location>
</feature>
<dbReference type="InterPro" id="IPR011044">
    <property type="entry name" value="Quino_amine_DH_bsu"/>
</dbReference>
<dbReference type="Gene3D" id="2.130.10.10">
    <property type="entry name" value="YVTN repeat-like/Quinoprotein amine dehydrogenase"/>
    <property type="match status" value="2"/>
</dbReference>
<reference evidence="7" key="1">
    <citation type="submission" date="2010-05" db="EMBL/GenBank/DDBJ databases">
        <title>The genome sequence of Magnaporthe poae strain ATCC 64411.</title>
        <authorList>
            <person name="Ma L.-J."/>
            <person name="Dead R."/>
            <person name="Young S."/>
            <person name="Zeng Q."/>
            <person name="Koehrsen M."/>
            <person name="Alvarado L."/>
            <person name="Berlin A."/>
            <person name="Chapman S.B."/>
            <person name="Chen Z."/>
            <person name="Freedman E."/>
            <person name="Gellesch M."/>
            <person name="Goldberg J."/>
            <person name="Griggs A."/>
            <person name="Gujja S."/>
            <person name="Heilman E.R."/>
            <person name="Heiman D."/>
            <person name="Hepburn T."/>
            <person name="Howarth C."/>
            <person name="Jen D."/>
            <person name="Larson L."/>
            <person name="Mehta T."/>
            <person name="Neiman D."/>
            <person name="Pearson M."/>
            <person name="Roberts A."/>
            <person name="Saif S."/>
            <person name="Shea T."/>
            <person name="Shenoy N."/>
            <person name="Sisk P."/>
            <person name="Stolte C."/>
            <person name="Sykes S."/>
            <person name="Walk T."/>
            <person name="White J."/>
            <person name="Yandava C."/>
            <person name="Haas B."/>
            <person name="Nusbaum C."/>
            <person name="Birren B."/>
        </authorList>
    </citation>
    <scope>NUCLEOTIDE SEQUENCE [LARGE SCALE GENOMIC DNA]</scope>
    <source>
        <strain evidence="7">ATCC 64411 / 73-15</strain>
    </source>
</reference>
<accession>A0A0C4E515</accession>
<dbReference type="InterPro" id="IPR056884">
    <property type="entry name" value="NPHP3-like_N"/>
</dbReference>
<evidence type="ECO:0000313" key="5">
    <source>
        <dbReference type="EMBL" id="KLU88588.1"/>
    </source>
</evidence>
<reference evidence="5" key="3">
    <citation type="submission" date="2011-03" db="EMBL/GenBank/DDBJ databases">
        <title>Annotation of Magnaporthe poae ATCC 64411.</title>
        <authorList>
            <person name="Ma L.-J."/>
            <person name="Dead R."/>
            <person name="Young S.K."/>
            <person name="Zeng Q."/>
            <person name="Gargeya S."/>
            <person name="Fitzgerald M."/>
            <person name="Haas B."/>
            <person name="Abouelleil A."/>
            <person name="Alvarado L."/>
            <person name="Arachchi H.M."/>
            <person name="Berlin A."/>
            <person name="Brown A."/>
            <person name="Chapman S.B."/>
            <person name="Chen Z."/>
            <person name="Dunbar C."/>
            <person name="Freedman E."/>
            <person name="Gearin G."/>
            <person name="Gellesch M."/>
            <person name="Goldberg J."/>
            <person name="Griggs A."/>
            <person name="Gujja S."/>
            <person name="Heiman D."/>
            <person name="Howarth C."/>
            <person name="Larson L."/>
            <person name="Lui A."/>
            <person name="MacDonald P.J.P."/>
            <person name="Mehta T."/>
            <person name="Montmayeur A."/>
            <person name="Murphy C."/>
            <person name="Neiman D."/>
            <person name="Pearson M."/>
            <person name="Priest M."/>
            <person name="Roberts A."/>
            <person name="Saif S."/>
            <person name="Shea T."/>
            <person name="Shenoy N."/>
            <person name="Sisk P."/>
            <person name="Stolte C."/>
            <person name="Sykes S."/>
            <person name="Yandava C."/>
            <person name="Wortman J."/>
            <person name="Nusbaum C."/>
            <person name="Birren B."/>
        </authorList>
    </citation>
    <scope>NUCLEOTIDE SEQUENCE</scope>
    <source>
        <strain evidence="5">ATCC 64411</strain>
    </source>
</reference>
<evidence type="ECO:0000256" key="2">
    <source>
        <dbReference type="SAM" id="MobiDB-lite"/>
    </source>
</evidence>
<feature type="compositionally biased region" description="Basic residues" evidence="2">
    <location>
        <begin position="1"/>
        <end position="13"/>
    </location>
</feature>
<sequence length="1614" mass="178771">MWKRIKGRRHRSPSHAESSQTSTAPSQPSCEVSAPAPDRFTELPRRGPVSQSISDSQRRPSALSDVYAQLQTSLSSSSRQKQRTQDRSNDPLGLTILHTPEAEREVDIVFLHGLGGTSRRTWCRDRDLDNFWPQLWLPHALPTARVLTFGYNAHFSSRKEQASSTIGDFAADLLFRMKYGETTPERLGQVPIVIVAHSMGGLVFKKAFVEGHSNDQYKSIVTMVKGVVFLATPHRGTDLAETLNKLLAGSVFGHSSREYVKELARKSPTIDEIDKAFRHHAPKLEIFSFYETLSTAVGPASFMIVETAAAVTGLPTETKIPLNADHHNACKFTSPEDPNYVSILGALRSIVTSASPASAKRGENTKKDIQHLADLLGIAGPPDEDLASYRASRKQGTCERFIESPEFDKWLQSTQSCVLWAHAEPGNGKSITCSSVVDHLNGAGHSCSYYFFKYGQRQKKSASHMLLSLAYQTALQLNEFREVLVDLAKAGVCVSEADAKTVWESIFKSVLATVKTEKTIFWVIDGLDEADSSNQVVEQLSAVADFDSHMVRILVFSRPLESIHRAFQAARKKIGVVETPLPDNRDDIRLSVTDQVNHLICGDEFKLELVDEIVARSHGSFLWASLVGKAVIGKTREDQVRQVLRSTPDDMGQLYDRMMATVTAPSMEEDKKLARALMTCAMFAKTPVTVDEFLELYPAETKDIMDLSHTVSQVCGQFVVVAHGWVELVHHSAREYLMREKDALFSSDPRGANEDLLIKCLATLCDKTLRQKLSRLNPPKPLHYSSAFWPDHLQEASIGSARVLKALVMFFNGPYPLVWIQYLAMTSRLSELPGASRKLSGYLQKCAKLDGSGSPLPHRPEDVSLLESWAVDLMKLPAKFGPYLLEDPTLIYKCVPALCPTSSIIHQKFSAGPGASLFVSGLSESSWGDCLARISADASYLATSSLYLALASDAIRIYGTALFEERMVLDLGERAVTGAVAFNKPGTLLAAYTRSRTFVWKSADWSLLLSVDNPEEDWAIEFKFDESDNLFMISDVREVYKLSTQQGDAAVWSALSRELLEEKRVPGGPFIGTPSSVAFNSDCSHIAVAYRTFPLSIWSVEPPEMITRLQREGRPGRGGVHSHTGTNCHVWHPSGEILGTHDGQLFKWDHVTDTYEQKKSDDCAHGVTCSPNGQVFLVDYGGPISIFDFATMSVLYKLVAEGPTQHAVFSPNGARLYHTTPGGTCKVWEPDCLRRLADAAPVGIAGSDSEDDRMDSPRPPTPLSSSDGRADGRMRVDLLAIGRSSSDPVAYATNEAEAAVFVYDPPTRKTHEVDRWSWRRSHIDALSWNLGQNRLAYVSNSNRITIKSITFGSTAERPLSVETVLEVPARGVGRKATQVLFNRVGDRLFVSQDNNICRVLSVPDGTVMAEAKLAYSRLGRWQQHPREWTHLVCFTLEAAMIISWDDLEQKGRIPLDIPKTITGKGGDAYPPAVDAILESYGPQYVLLRTRDGGYLSRYRFFVLPAESIYKLKHPIASGSSPTQEEVAVRPLELPESLVANIKHGFGILSEGVLLFLDKRHWVCSISLSSPTKETRVFFLPNDWVTDRDLRLCRLQRGGALLCPSKGEVAIFKWA</sequence>
<dbReference type="InterPro" id="IPR029058">
    <property type="entry name" value="AB_hydrolase_fold"/>
</dbReference>
<keyword evidence="7" id="KW-1185">Reference proteome</keyword>
<dbReference type="Gene3D" id="3.40.50.300">
    <property type="entry name" value="P-loop containing nucleotide triphosphate hydrolases"/>
    <property type="match status" value="1"/>
</dbReference>
<dbReference type="OMA" id="HNGVCKY"/>
<dbReference type="SUPFAM" id="SSF53474">
    <property type="entry name" value="alpha/beta-Hydrolases"/>
    <property type="match status" value="1"/>
</dbReference>
<feature type="domain" description="GPI inositol-deacylase winged helix" evidence="3">
    <location>
        <begin position="669"/>
        <end position="741"/>
    </location>
</feature>
<dbReference type="Gene3D" id="3.40.50.1820">
    <property type="entry name" value="alpha/beta hydrolase"/>
    <property type="match status" value="1"/>
</dbReference>
<evidence type="ECO:0008006" key="8">
    <source>
        <dbReference type="Google" id="ProtNLM"/>
    </source>
</evidence>
<name>A0A0C4E515_MAGP6</name>